<dbReference type="Pfam" id="PF12893">
    <property type="entry name" value="Lumazine_bd_2"/>
    <property type="match status" value="1"/>
</dbReference>
<dbReference type="SUPFAM" id="SSF54427">
    <property type="entry name" value="NTF2-like"/>
    <property type="match status" value="1"/>
</dbReference>
<dbReference type="Gene3D" id="3.10.450.50">
    <property type="match status" value="1"/>
</dbReference>
<gene>
    <name evidence="1" type="ORF">AWE51_03640</name>
</gene>
<sequence length="428" mass="50614">MKRIVDITICFVFLLSPLSHFSQSNNQKETITKYFRHLRYNHVSPHVPLKGIHEISKETASKTSHYVFKYANSNKLVEIVNYNYHGKRHHPLATIGAHKIVFNYTDHDVTRIFLDINGNRMTNDRAVYKEVYKFDKKKFIYALDFYDLEDKPMESNWNITKYKWTKTKNMVIEHRYNLKDKLVDISPYFEFGITGIVYRKDGSPKINYNLNEKLEIRENSVGVASYRDTYDNNGNHITYSYHNKKGELTLNPWGYAVAKQEFDEFGYHTMRLQYDENNKLIKKFKYPNIRKISVASPASVEDTLAIKEMSLGYLIALQKLKPELMKRVFHKELAKRTIGYDRDNKKQIIRETSYDQMVSFAESWNQSGTKFPPKPSNNIKILDIYDHIATVKLFSDNWVEYLHLTKTNGQWQIINLLWQDKNSSRYAD</sequence>
<dbReference type="Proteomes" id="UP000076715">
    <property type="component" value="Unassembled WGS sequence"/>
</dbReference>
<organism evidence="1 2">
    <name type="scientific">Aquimarina aggregata</name>
    <dbReference type="NCBI Taxonomy" id="1642818"/>
    <lineage>
        <taxon>Bacteria</taxon>
        <taxon>Pseudomonadati</taxon>
        <taxon>Bacteroidota</taxon>
        <taxon>Flavobacteriia</taxon>
        <taxon>Flavobacteriales</taxon>
        <taxon>Flavobacteriaceae</taxon>
        <taxon>Aquimarina</taxon>
    </lineage>
</organism>
<dbReference type="RefSeq" id="WP_082832319.1">
    <property type="nucleotide sequence ID" value="NZ_LQRT01000002.1"/>
</dbReference>
<comment type="caution">
    <text evidence="1">The sequence shown here is derived from an EMBL/GenBank/DDBJ whole genome shotgun (WGS) entry which is preliminary data.</text>
</comment>
<keyword evidence="2" id="KW-1185">Reference proteome</keyword>
<dbReference type="STRING" id="1642818.AWE51_03640"/>
<evidence type="ECO:0000313" key="2">
    <source>
        <dbReference type="Proteomes" id="UP000076715"/>
    </source>
</evidence>
<dbReference type="OrthoDB" id="5732224at2"/>
<name>A0A163CLV8_9FLAO</name>
<evidence type="ECO:0000313" key="1">
    <source>
        <dbReference type="EMBL" id="KZS42547.1"/>
    </source>
</evidence>
<protein>
    <recommendedName>
        <fullName evidence="3">Lumazine-binding</fullName>
    </recommendedName>
</protein>
<dbReference type="InterPro" id="IPR039437">
    <property type="entry name" value="FrzH/put_lumazine-bd"/>
</dbReference>
<dbReference type="InterPro" id="IPR032710">
    <property type="entry name" value="NTF2-like_dom_sf"/>
</dbReference>
<reference evidence="1 2" key="1">
    <citation type="submission" date="2016-01" db="EMBL/GenBank/DDBJ databases">
        <title>The draft genome sequence of Aquimarina sp. RZW4-3-2.</title>
        <authorList>
            <person name="Wang Y."/>
        </authorList>
    </citation>
    <scope>NUCLEOTIDE SEQUENCE [LARGE SCALE GENOMIC DNA]</scope>
    <source>
        <strain evidence="1 2">RZW4-3-2</strain>
    </source>
</reference>
<dbReference type="EMBL" id="LQRT01000002">
    <property type="protein sequence ID" value="KZS42547.1"/>
    <property type="molecule type" value="Genomic_DNA"/>
</dbReference>
<evidence type="ECO:0008006" key="3">
    <source>
        <dbReference type="Google" id="ProtNLM"/>
    </source>
</evidence>
<proteinExistence type="predicted"/>
<dbReference type="AlphaFoldDB" id="A0A163CLV8"/>
<accession>A0A163CLV8</accession>